<reference evidence="2 3" key="1">
    <citation type="journal article" date="2020" name="Cell">
        <title>Large-Scale Comparative Analyses of Tick Genomes Elucidate Their Genetic Diversity and Vector Capacities.</title>
        <authorList>
            <consortium name="Tick Genome and Microbiome Consortium (TIGMIC)"/>
            <person name="Jia N."/>
            <person name="Wang J."/>
            <person name="Shi W."/>
            <person name="Du L."/>
            <person name="Sun Y."/>
            <person name="Zhan W."/>
            <person name="Jiang J.F."/>
            <person name="Wang Q."/>
            <person name="Zhang B."/>
            <person name="Ji P."/>
            <person name="Bell-Sakyi L."/>
            <person name="Cui X.M."/>
            <person name="Yuan T.T."/>
            <person name="Jiang B.G."/>
            <person name="Yang W.F."/>
            <person name="Lam T.T."/>
            <person name="Chang Q.C."/>
            <person name="Ding S.J."/>
            <person name="Wang X.J."/>
            <person name="Zhu J.G."/>
            <person name="Ruan X.D."/>
            <person name="Zhao L."/>
            <person name="Wei J.T."/>
            <person name="Ye R.Z."/>
            <person name="Que T.C."/>
            <person name="Du C.H."/>
            <person name="Zhou Y.H."/>
            <person name="Cheng J.X."/>
            <person name="Dai P.F."/>
            <person name="Guo W.B."/>
            <person name="Han X.H."/>
            <person name="Huang E.J."/>
            <person name="Li L.F."/>
            <person name="Wei W."/>
            <person name="Gao Y.C."/>
            <person name="Liu J.Z."/>
            <person name="Shao H.Z."/>
            <person name="Wang X."/>
            <person name="Wang C.C."/>
            <person name="Yang T.C."/>
            <person name="Huo Q.B."/>
            <person name="Li W."/>
            <person name="Chen H.Y."/>
            <person name="Chen S.E."/>
            <person name="Zhou L.G."/>
            <person name="Ni X.B."/>
            <person name="Tian J.H."/>
            <person name="Sheng Y."/>
            <person name="Liu T."/>
            <person name="Pan Y.S."/>
            <person name="Xia L.Y."/>
            <person name="Li J."/>
            <person name="Zhao F."/>
            <person name="Cao W.C."/>
        </authorList>
    </citation>
    <scope>NUCLEOTIDE SEQUENCE [LARGE SCALE GENOMIC DNA]</scope>
    <source>
        <strain evidence="2">HaeL-2018</strain>
    </source>
</reference>
<protein>
    <recommendedName>
        <fullName evidence="1">DDE-1 domain-containing protein</fullName>
    </recommendedName>
</protein>
<proteinExistence type="predicted"/>
<dbReference type="Proteomes" id="UP000821853">
    <property type="component" value="Chromosome 1"/>
</dbReference>
<dbReference type="OrthoDB" id="6494571at2759"/>
<feature type="domain" description="DDE-1" evidence="1">
    <location>
        <begin position="1"/>
        <end position="58"/>
    </location>
</feature>
<accession>A0A9J6FFY3</accession>
<evidence type="ECO:0000313" key="2">
    <source>
        <dbReference type="EMBL" id="KAH9361885.1"/>
    </source>
</evidence>
<dbReference type="AlphaFoldDB" id="A0A9J6FFY3"/>
<comment type="caution">
    <text evidence="2">The sequence shown here is derived from an EMBL/GenBank/DDBJ whole genome shotgun (WGS) entry which is preliminary data.</text>
</comment>
<evidence type="ECO:0000313" key="3">
    <source>
        <dbReference type="Proteomes" id="UP000821853"/>
    </source>
</evidence>
<dbReference type="EMBL" id="JABSTR010000001">
    <property type="protein sequence ID" value="KAH9361885.1"/>
    <property type="molecule type" value="Genomic_DNA"/>
</dbReference>
<dbReference type="InterPro" id="IPR004875">
    <property type="entry name" value="DDE_SF_endonuclease_dom"/>
</dbReference>
<keyword evidence="3" id="KW-1185">Reference proteome</keyword>
<dbReference type="VEuPathDB" id="VectorBase:HLOH_040127"/>
<gene>
    <name evidence="2" type="ORF">HPB48_003706</name>
</gene>
<sequence>MDQCVIENLKLHYRSRLLNRVLLCVDSDTSYVVDVLSAVSILSDAWKVVTQDTIRNCFQHAGFVVGSEDEENDTVQNPTAEMPPAAASDIFDELRASGVNVGVATFEDFTNIDSVALPCAERDDVKIVRQVHEPAQVVSDYDDDVPPMLEASNTDLARALTVLLSDNSNGQTLAEIQVDLVALGGRVYRRSYVRFSSRWANEAFFFFSESFFFGLPLIPTYRRFPSSSKKRSATVVVLFLSSNIFRKVA</sequence>
<name>A0A9J6FFY3_HAELO</name>
<organism evidence="2 3">
    <name type="scientific">Haemaphysalis longicornis</name>
    <name type="common">Bush tick</name>
    <dbReference type="NCBI Taxonomy" id="44386"/>
    <lineage>
        <taxon>Eukaryota</taxon>
        <taxon>Metazoa</taxon>
        <taxon>Ecdysozoa</taxon>
        <taxon>Arthropoda</taxon>
        <taxon>Chelicerata</taxon>
        <taxon>Arachnida</taxon>
        <taxon>Acari</taxon>
        <taxon>Parasitiformes</taxon>
        <taxon>Ixodida</taxon>
        <taxon>Ixodoidea</taxon>
        <taxon>Ixodidae</taxon>
        <taxon>Haemaphysalinae</taxon>
        <taxon>Haemaphysalis</taxon>
    </lineage>
</organism>
<evidence type="ECO:0000259" key="1">
    <source>
        <dbReference type="Pfam" id="PF03184"/>
    </source>
</evidence>
<dbReference type="GO" id="GO:0003676">
    <property type="term" value="F:nucleic acid binding"/>
    <property type="evidence" value="ECO:0007669"/>
    <property type="project" value="InterPro"/>
</dbReference>
<dbReference type="Pfam" id="PF03184">
    <property type="entry name" value="DDE_1"/>
    <property type="match status" value="1"/>
</dbReference>